<dbReference type="InterPro" id="IPR023393">
    <property type="entry name" value="START-like_dom_sf"/>
</dbReference>
<dbReference type="AlphaFoldDB" id="A0A5C4MJU8"/>
<organism evidence="1 2">
    <name type="scientific">Mumia zhuanghuii</name>
    <dbReference type="NCBI Taxonomy" id="2585211"/>
    <lineage>
        <taxon>Bacteria</taxon>
        <taxon>Bacillati</taxon>
        <taxon>Actinomycetota</taxon>
        <taxon>Actinomycetes</taxon>
        <taxon>Propionibacteriales</taxon>
        <taxon>Nocardioidaceae</taxon>
        <taxon>Mumia</taxon>
    </lineage>
</organism>
<name>A0A5C4MJU8_9ACTN</name>
<dbReference type="OrthoDB" id="191189at2"/>
<dbReference type="InterPro" id="IPR019587">
    <property type="entry name" value="Polyketide_cyclase/dehydratase"/>
</dbReference>
<proteinExistence type="predicted"/>
<dbReference type="SUPFAM" id="SSF55961">
    <property type="entry name" value="Bet v1-like"/>
    <property type="match status" value="1"/>
</dbReference>
<dbReference type="Pfam" id="PF10604">
    <property type="entry name" value="Polyketide_cyc2"/>
    <property type="match status" value="1"/>
</dbReference>
<dbReference type="Gene3D" id="3.30.530.20">
    <property type="match status" value="1"/>
</dbReference>
<reference evidence="1 2" key="1">
    <citation type="submission" date="2019-05" db="EMBL/GenBank/DDBJ databases">
        <title>Mumia sp. nov., isolated from the intestinal contents of plateau pika (Ochotona curzoniae) in the Qinghai-Tibet plateau of China.</title>
        <authorList>
            <person name="Tian Z."/>
        </authorList>
    </citation>
    <scope>NUCLEOTIDE SEQUENCE [LARGE SCALE GENOMIC DNA]</scope>
    <source>
        <strain evidence="2">527</strain>
    </source>
</reference>
<dbReference type="RefSeq" id="WP_139106070.1">
    <property type="nucleotide sequence ID" value="NZ_VDFR01000065.1"/>
</dbReference>
<dbReference type="Proteomes" id="UP000306740">
    <property type="component" value="Unassembled WGS sequence"/>
</dbReference>
<evidence type="ECO:0008006" key="3">
    <source>
        <dbReference type="Google" id="ProtNLM"/>
    </source>
</evidence>
<sequence>MRHEVEVDVEASPEVMWSVVGDPTQWPMLSDSFLKVEQREGDGLAVGSVYLVRQPNIRAMPWTVTACEPGTGFTWRASVPGVTTTGSHQITPRGDASRLLVALDQTGFLSRAVWAMGGEHYRALVDREAATFAGAAEHRAR</sequence>
<gene>
    <name evidence="1" type="ORF">FHE65_14340</name>
</gene>
<accession>A0A5C4MJU8</accession>
<protein>
    <recommendedName>
        <fullName evidence="3">Polyketide cyclase</fullName>
    </recommendedName>
</protein>
<evidence type="ECO:0000313" key="2">
    <source>
        <dbReference type="Proteomes" id="UP000306740"/>
    </source>
</evidence>
<comment type="caution">
    <text evidence="1">The sequence shown here is derived from an EMBL/GenBank/DDBJ whole genome shotgun (WGS) entry which is preliminary data.</text>
</comment>
<evidence type="ECO:0000313" key="1">
    <source>
        <dbReference type="EMBL" id="TNC45888.1"/>
    </source>
</evidence>
<dbReference type="EMBL" id="VDFR01000065">
    <property type="protein sequence ID" value="TNC45888.1"/>
    <property type="molecule type" value="Genomic_DNA"/>
</dbReference>